<name>A0ABW2CAY6_9PSEU</name>
<accession>A0ABW2CAY6</accession>
<protein>
    <submittedName>
        <fullName evidence="1">Uncharacterized protein</fullName>
    </submittedName>
</protein>
<sequence length="142" mass="15867">MSVSERGYHFGSEEEAALRELHLRGIRTFRYDGPPNGHSDDIPCPCTLIRENCPQDGRNLAGWCAAGESCLAGHDHLDVWYVRDTLNALVHYPYEMDPEQLGEALAACRGLGLALTIEGRSVHNPRKTFAVVIRKDEHRARA</sequence>
<dbReference type="Proteomes" id="UP001596337">
    <property type="component" value="Unassembled WGS sequence"/>
</dbReference>
<proteinExistence type="predicted"/>
<gene>
    <name evidence="1" type="ORF">ACFQGD_30240</name>
</gene>
<comment type="caution">
    <text evidence="1">The sequence shown here is derived from an EMBL/GenBank/DDBJ whole genome shotgun (WGS) entry which is preliminary data.</text>
</comment>
<evidence type="ECO:0000313" key="2">
    <source>
        <dbReference type="Proteomes" id="UP001596337"/>
    </source>
</evidence>
<keyword evidence="2" id="KW-1185">Reference proteome</keyword>
<dbReference type="RefSeq" id="WP_345390938.1">
    <property type="nucleotide sequence ID" value="NZ_BAABLA010000007.1"/>
</dbReference>
<dbReference type="EMBL" id="JBHSXX010000001">
    <property type="protein sequence ID" value="MFC6871410.1"/>
    <property type="molecule type" value="Genomic_DNA"/>
</dbReference>
<evidence type="ECO:0000313" key="1">
    <source>
        <dbReference type="EMBL" id="MFC6871410.1"/>
    </source>
</evidence>
<organism evidence="1 2">
    <name type="scientific">Haloechinothrix salitolerans</name>
    <dbReference type="NCBI Taxonomy" id="926830"/>
    <lineage>
        <taxon>Bacteria</taxon>
        <taxon>Bacillati</taxon>
        <taxon>Actinomycetota</taxon>
        <taxon>Actinomycetes</taxon>
        <taxon>Pseudonocardiales</taxon>
        <taxon>Pseudonocardiaceae</taxon>
        <taxon>Haloechinothrix</taxon>
    </lineage>
</organism>
<reference evidence="2" key="1">
    <citation type="journal article" date="2019" name="Int. J. Syst. Evol. Microbiol.">
        <title>The Global Catalogue of Microorganisms (GCM) 10K type strain sequencing project: providing services to taxonomists for standard genome sequencing and annotation.</title>
        <authorList>
            <consortium name="The Broad Institute Genomics Platform"/>
            <consortium name="The Broad Institute Genome Sequencing Center for Infectious Disease"/>
            <person name="Wu L."/>
            <person name="Ma J."/>
        </authorList>
    </citation>
    <scope>NUCLEOTIDE SEQUENCE [LARGE SCALE GENOMIC DNA]</scope>
    <source>
        <strain evidence="2">KCTC 32255</strain>
    </source>
</reference>